<name>A0ABW5M6F1_9BACT</name>
<evidence type="ECO:0000313" key="3">
    <source>
        <dbReference type="Proteomes" id="UP001597469"/>
    </source>
</evidence>
<sequence length="139" mass="15578">MKSSLTLICLITLSGLSAFGQSTTFSSMLDSILPQQRYHFMLASDNSPKQQQWATVFFSPSKRPFGNEIRLPLGVNPTTVRLSLGDRVLAVDEDYVFIPDANRIRVLDEEALTAQQPIRIMYEGVAKSVSNRLNLGYKH</sequence>
<dbReference type="Proteomes" id="UP001597469">
    <property type="component" value="Unassembled WGS sequence"/>
</dbReference>
<protein>
    <recommendedName>
        <fullName evidence="4">Gingipain propeptide domain-containing protein</fullName>
    </recommendedName>
</protein>
<evidence type="ECO:0000313" key="2">
    <source>
        <dbReference type="EMBL" id="MFD2571919.1"/>
    </source>
</evidence>
<gene>
    <name evidence="2" type="ORF">ACFSUS_14850</name>
</gene>
<dbReference type="RefSeq" id="WP_381523863.1">
    <property type="nucleotide sequence ID" value="NZ_JBHULN010000008.1"/>
</dbReference>
<keyword evidence="3" id="KW-1185">Reference proteome</keyword>
<comment type="caution">
    <text evidence="2">The sequence shown here is derived from an EMBL/GenBank/DDBJ whole genome shotgun (WGS) entry which is preliminary data.</text>
</comment>
<accession>A0ABW5M6F1</accession>
<proteinExistence type="predicted"/>
<organism evidence="2 3">
    <name type="scientific">Spirosoma soli</name>
    <dbReference type="NCBI Taxonomy" id="1770529"/>
    <lineage>
        <taxon>Bacteria</taxon>
        <taxon>Pseudomonadati</taxon>
        <taxon>Bacteroidota</taxon>
        <taxon>Cytophagia</taxon>
        <taxon>Cytophagales</taxon>
        <taxon>Cytophagaceae</taxon>
        <taxon>Spirosoma</taxon>
    </lineage>
</organism>
<reference evidence="3" key="1">
    <citation type="journal article" date="2019" name="Int. J. Syst. Evol. Microbiol.">
        <title>The Global Catalogue of Microorganisms (GCM) 10K type strain sequencing project: providing services to taxonomists for standard genome sequencing and annotation.</title>
        <authorList>
            <consortium name="The Broad Institute Genomics Platform"/>
            <consortium name="The Broad Institute Genome Sequencing Center for Infectious Disease"/>
            <person name="Wu L."/>
            <person name="Ma J."/>
        </authorList>
    </citation>
    <scope>NUCLEOTIDE SEQUENCE [LARGE SCALE GENOMIC DNA]</scope>
    <source>
        <strain evidence="3">KCTC 42805</strain>
    </source>
</reference>
<evidence type="ECO:0000256" key="1">
    <source>
        <dbReference type="SAM" id="SignalP"/>
    </source>
</evidence>
<feature type="signal peptide" evidence="1">
    <location>
        <begin position="1"/>
        <end position="20"/>
    </location>
</feature>
<feature type="chain" id="PRO_5045458708" description="Gingipain propeptide domain-containing protein" evidence="1">
    <location>
        <begin position="21"/>
        <end position="139"/>
    </location>
</feature>
<keyword evidence="1" id="KW-0732">Signal</keyword>
<evidence type="ECO:0008006" key="4">
    <source>
        <dbReference type="Google" id="ProtNLM"/>
    </source>
</evidence>
<dbReference type="EMBL" id="JBHULN010000008">
    <property type="protein sequence ID" value="MFD2571919.1"/>
    <property type="molecule type" value="Genomic_DNA"/>
</dbReference>